<dbReference type="AlphaFoldDB" id="A0A381Q7W4"/>
<name>A0A381Q7W4_9ZZZZ</name>
<accession>A0A381Q7W4</accession>
<gene>
    <name evidence="1" type="ORF">METZ01_LOCUS28260</name>
</gene>
<dbReference type="EMBL" id="UINC01001244">
    <property type="protein sequence ID" value="SUZ75406.1"/>
    <property type="molecule type" value="Genomic_DNA"/>
</dbReference>
<protein>
    <submittedName>
        <fullName evidence="1">Uncharacterized protein</fullName>
    </submittedName>
</protein>
<organism evidence="1">
    <name type="scientific">marine metagenome</name>
    <dbReference type="NCBI Taxonomy" id="408172"/>
    <lineage>
        <taxon>unclassified sequences</taxon>
        <taxon>metagenomes</taxon>
        <taxon>ecological metagenomes</taxon>
    </lineage>
</organism>
<proteinExistence type="predicted"/>
<sequence>MQDGVELFMLPNLAQHTTAMTIDSKKFLFFRNLKVELELENGLVLGHRASWLNV</sequence>
<evidence type="ECO:0000313" key="1">
    <source>
        <dbReference type="EMBL" id="SUZ75406.1"/>
    </source>
</evidence>
<reference evidence="1" key="1">
    <citation type="submission" date="2018-05" db="EMBL/GenBank/DDBJ databases">
        <authorList>
            <person name="Lanie J.A."/>
            <person name="Ng W.-L."/>
            <person name="Kazmierczak K.M."/>
            <person name="Andrzejewski T.M."/>
            <person name="Davidsen T.M."/>
            <person name="Wayne K.J."/>
            <person name="Tettelin H."/>
            <person name="Glass J.I."/>
            <person name="Rusch D."/>
            <person name="Podicherti R."/>
            <person name="Tsui H.-C.T."/>
            <person name="Winkler M.E."/>
        </authorList>
    </citation>
    <scope>NUCLEOTIDE SEQUENCE</scope>
</reference>